<evidence type="ECO:0000313" key="2">
    <source>
        <dbReference type="Proteomes" id="UP001144352"/>
    </source>
</evidence>
<protein>
    <submittedName>
        <fullName evidence="1">Uncharacterized protein</fullName>
    </submittedName>
</protein>
<dbReference type="Proteomes" id="UP001144352">
    <property type="component" value="Unassembled WGS sequence"/>
</dbReference>
<organism evidence="1 2">
    <name type="scientific">Geobacter hydrogenophilus</name>
    <dbReference type="NCBI Taxonomy" id="40983"/>
    <lineage>
        <taxon>Bacteria</taxon>
        <taxon>Pseudomonadati</taxon>
        <taxon>Thermodesulfobacteriota</taxon>
        <taxon>Desulfuromonadia</taxon>
        <taxon>Geobacterales</taxon>
        <taxon>Geobacteraceae</taxon>
        <taxon>Geobacter</taxon>
    </lineage>
</organism>
<evidence type="ECO:0000313" key="1">
    <source>
        <dbReference type="EMBL" id="GLI39088.1"/>
    </source>
</evidence>
<name>A0A9W6LCS2_9BACT</name>
<accession>A0A9W6LCS2</accession>
<gene>
    <name evidence="1" type="ORF">GHYDROH2_25890</name>
</gene>
<dbReference type="EMBL" id="BSDS01000002">
    <property type="protein sequence ID" value="GLI39088.1"/>
    <property type="molecule type" value="Genomic_DNA"/>
</dbReference>
<sequence>MLVEKIRVTAGKYDYPALVHPHFACVLDDLIPVKHRHFVVHQKQINITLAYYRKGSDRTRANLHLEYWIMLIYISFEKLRKRLIVINDQNLSHPYLYRHTNPLSRMIT</sequence>
<comment type="caution">
    <text evidence="1">The sequence shown here is derived from an EMBL/GenBank/DDBJ whole genome shotgun (WGS) entry which is preliminary data.</text>
</comment>
<proteinExistence type="predicted"/>
<reference evidence="1" key="1">
    <citation type="submission" date="2022-12" db="EMBL/GenBank/DDBJ databases">
        <title>Reference genome sequencing for broad-spectrum identification of bacterial and archaeal isolates by mass spectrometry.</title>
        <authorList>
            <person name="Sekiguchi Y."/>
            <person name="Tourlousse D.M."/>
        </authorList>
    </citation>
    <scope>NUCLEOTIDE SEQUENCE</scope>
    <source>
        <strain evidence="1">H2</strain>
    </source>
</reference>
<dbReference type="AlphaFoldDB" id="A0A9W6LCS2"/>
<keyword evidence="2" id="KW-1185">Reference proteome</keyword>